<organism evidence="1 2">
    <name type="scientific">Roseisalinus antarcticus</name>
    <dbReference type="NCBI Taxonomy" id="254357"/>
    <lineage>
        <taxon>Bacteria</taxon>
        <taxon>Pseudomonadati</taxon>
        <taxon>Pseudomonadota</taxon>
        <taxon>Alphaproteobacteria</taxon>
        <taxon>Rhodobacterales</taxon>
        <taxon>Roseobacteraceae</taxon>
        <taxon>Roseisalinus</taxon>
    </lineage>
</organism>
<dbReference type="RefSeq" id="WP_085881136.1">
    <property type="nucleotide sequence ID" value="NZ_FWFZ01000058.1"/>
</dbReference>
<proteinExistence type="predicted"/>
<protein>
    <recommendedName>
        <fullName evidence="3">Phage DNA packaging protein Nu1</fullName>
    </recommendedName>
</protein>
<dbReference type="AlphaFoldDB" id="A0A1Y5TZS5"/>
<sequence length="170" mass="18338">MVAVSQHSARDLAEFEALVGNPFDVKRVTAGELAEWLGVTANRVSALARDGVLPRNDDKTFLLRPSIRAYCEHARAGAMGRRADGEMAAEKIRLAREQADKIAFANARARGELMDSREVATAWRGVVVDLRAALLAVPSRVAARLGMDRAEAAALDAEIRLAMEAIADDA</sequence>
<reference evidence="1 2" key="1">
    <citation type="submission" date="2017-03" db="EMBL/GenBank/DDBJ databases">
        <authorList>
            <person name="Afonso C.L."/>
            <person name="Miller P.J."/>
            <person name="Scott M.A."/>
            <person name="Spackman E."/>
            <person name="Goraichik I."/>
            <person name="Dimitrov K.M."/>
            <person name="Suarez D.L."/>
            <person name="Swayne D.E."/>
        </authorList>
    </citation>
    <scope>NUCLEOTIDE SEQUENCE [LARGE SCALE GENOMIC DNA]</scope>
    <source>
        <strain evidence="1 2">CECT 7023</strain>
    </source>
</reference>
<dbReference type="OrthoDB" id="7867235at2"/>
<name>A0A1Y5TZS5_9RHOB</name>
<accession>A0A1Y5TZS5</accession>
<evidence type="ECO:0000313" key="2">
    <source>
        <dbReference type="Proteomes" id="UP000193900"/>
    </source>
</evidence>
<evidence type="ECO:0008006" key="3">
    <source>
        <dbReference type="Google" id="ProtNLM"/>
    </source>
</evidence>
<dbReference type="EMBL" id="FWFZ01000058">
    <property type="protein sequence ID" value="SLN77645.1"/>
    <property type="molecule type" value="Genomic_DNA"/>
</dbReference>
<keyword evidence="2" id="KW-1185">Reference proteome</keyword>
<evidence type="ECO:0000313" key="1">
    <source>
        <dbReference type="EMBL" id="SLN77645.1"/>
    </source>
</evidence>
<gene>
    <name evidence="1" type="ORF">ROA7023_04459</name>
</gene>
<dbReference type="Proteomes" id="UP000193900">
    <property type="component" value="Unassembled WGS sequence"/>
</dbReference>